<keyword evidence="2" id="KW-1185">Reference proteome</keyword>
<dbReference type="EMBL" id="CM017701">
    <property type="protein sequence ID" value="TYG83499.1"/>
    <property type="molecule type" value="Genomic_DNA"/>
</dbReference>
<dbReference type="AntiFam" id="ANF00029">
    <property type="entry name" value="Antisense to 16S rRNA"/>
</dbReference>
<name>A0A5D2DQS7_GOSDA</name>
<proteinExistence type="predicted"/>
<dbReference type="AlphaFoldDB" id="A0A5D2DQS7"/>
<evidence type="ECO:0000313" key="2">
    <source>
        <dbReference type="Proteomes" id="UP000323506"/>
    </source>
</evidence>
<sequence length="583" mass="65219">MKIDGECLMELIGSCRNKFQVSPSIRMPQLNTSLQFHLTPIVMINDLSRCDLLLNSQNFCHSILVGTENPLPSRLCYQRLWGIRNRRAHNLGWTYYLDAFSSYSLRTLLPNIYHGHDNWYTRGASFLVRVVCIFTDMSISLSLSLRQTVLVTTAAHWSFPPGPGHYDPLFEEAPVLLNLWGYFPEYPFVKGLSSFSWEYSMGYFNVVVPGPDSPSVDEPCGGTLGFSGHSIPTNVCVTQADILAFASSTPTNAGKPPRCLYTLPPLSLSDHLGALAGDPGCFPLDDEAYNLLSHWFTSTPVILRSYLVVRVCLNLVPLSRHAPKQCFTLRCPASVGSLNQATAYDSPTHSSTATRSKPWAPPTTWELTISCSISLPDEVLFTLPLRCYFAIGHLGVFSLARWSLLIHTGFHVPHATRVRALLPFHLPLLQESLLLSIPPATKCFSSPQQFKKLTYSGISGSTLIFNSPKHFVAYYALPHLWQTSRVRDKRTQTADIRHKKTRIGRELSPLRLFGLKNAGFYGRSATPGYRRHPWAVSNQNTQQALSLSKKVVIKSHLSVRLPCYDFTLVTRPGSGTPSLRLRY</sequence>
<reference evidence="1 2" key="1">
    <citation type="submission" date="2019-06" db="EMBL/GenBank/DDBJ databases">
        <title>WGS assembly of Gossypium darwinii.</title>
        <authorList>
            <person name="Chen Z.J."/>
            <person name="Sreedasyam A."/>
            <person name="Ando A."/>
            <person name="Song Q."/>
            <person name="De L."/>
            <person name="Hulse-Kemp A."/>
            <person name="Ding M."/>
            <person name="Ye W."/>
            <person name="Kirkbride R."/>
            <person name="Jenkins J."/>
            <person name="Plott C."/>
            <person name="Lovell J."/>
            <person name="Lin Y.-M."/>
            <person name="Vaughn R."/>
            <person name="Liu B."/>
            <person name="Li W."/>
            <person name="Simpson S."/>
            <person name="Scheffler B."/>
            <person name="Saski C."/>
            <person name="Grover C."/>
            <person name="Hu G."/>
            <person name="Conover J."/>
            <person name="Carlson J."/>
            <person name="Shu S."/>
            <person name="Boston L."/>
            <person name="Williams M."/>
            <person name="Peterson D."/>
            <person name="Mcgee K."/>
            <person name="Jones D."/>
            <person name="Wendel J."/>
            <person name="Stelly D."/>
            <person name="Grimwood J."/>
            <person name="Schmutz J."/>
        </authorList>
    </citation>
    <scope>NUCLEOTIDE SEQUENCE [LARGE SCALE GENOMIC DNA]</scope>
    <source>
        <strain evidence="1">1808015.09</strain>
    </source>
</reference>
<protein>
    <submittedName>
        <fullName evidence="1">Uncharacterized protein</fullName>
    </submittedName>
</protein>
<accession>A0A5D2DQS7</accession>
<evidence type="ECO:0000313" key="1">
    <source>
        <dbReference type="EMBL" id="TYG83499.1"/>
    </source>
</evidence>
<organism evidence="1 2">
    <name type="scientific">Gossypium darwinii</name>
    <name type="common">Darwin's cotton</name>
    <name type="synonym">Gossypium barbadense var. darwinii</name>
    <dbReference type="NCBI Taxonomy" id="34276"/>
    <lineage>
        <taxon>Eukaryota</taxon>
        <taxon>Viridiplantae</taxon>
        <taxon>Streptophyta</taxon>
        <taxon>Embryophyta</taxon>
        <taxon>Tracheophyta</taxon>
        <taxon>Spermatophyta</taxon>
        <taxon>Magnoliopsida</taxon>
        <taxon>eudicotyledons</taxon>
        <taxon>Gunneridae</taxon>
        <taxon>Pentapetalae</taxon>
        <taxon>rosids</taxon>
        <taxon>malvids</taxon>
        <taxon>Malvales</taxon>
        <taxon>Malvaceae</taxon>
        <taxon>Malvoideae</taxon>
        <taxon>Gossypium</taxon>
    </lineage>
</organism>
<gene>
    <name evidence="1" type="ORF">ES288_D01G172700v1</name>
</gene>
<dbReference type="Proteomes" id="UP000323506">
    <property type="component" value="Chromosome D01"/>
</dbReference>